<evidence type="ECO:0000313" key="2">
    <source>
        <dbReference type="Proteomes" id="UP000199073"/>
    </source>
</evidence>
<accession>A0A1H0LWG1</accession>
<dbReference type="AlphaFoldDB" id="A0A1H0LWG1"/>
<dbReference type="RefSeq" id="WP_092220177.1">
    <property type="nucleotide sequence ID" value="NZ_FNJI01000005.1"/>
</dbReference>
<dbReference type="EMBL" id="FNJI01000005">
    <property type="protein sequence ID" value="SDO72552.1"/>
    <property type="molecule type" value="Genomic_DNA"/>
</dbReference>
<evidence type="ECO:0000313" key="1">
    <source>
        <dbReference type="EMBL" id="SDO72552.1"/>
    </source>
</evidence>
<reference evidence="1 2" key="1">
    <citation type="submission" date="2016-10" db="EMBL/GenBank/DDBJ databases">
        <authorList>
            <person name="de Groot N.N."/>
        </authorList>
    </citation>
    <scope>NUCLEOTIDE SEQUENCE [LARGE SCALE GENOMIC DNA]</scope>
    <source>
        <strain evidence="1 2">DSM 12130</strain>
    </source>
</reference>
<organism evidence="1 2">
    <name type="scientific">Desulforhopalus singaporensis</name>
    <dbReference type="NCBI Taxonomy" id="91360"/>
    <lineage>
        <taxon>Bacteria</taxon>
        <taxon>Pseudomonadati</taxon>
        <taxon>Thermodesulfobacteriota</taxon>
        <taxon>Desulfobulbia</taxon>
        <taxon>Desulfobulbales</taxon>
        <taxon>Desulfocapsaceae</taxon>
        <taxon>Desulforhopalus</taxon>
    </lineage>
</organism>
<gene>
    <name evidence="1" type="ORF">SAMN05660330_00884</name>
</gene>
<sequence>MNEEQREITLHTPNKIYTGFVDVGAKAMRTIDIFNSANMYWKNPAERSFDDALLLHRAKISLDGGVKIGEFSKVQIRLVDIILFIDSLGQTGCQTEKVRAAALKQKTKEETSTVQILTRAWGGSFYYIRGTFYGLFKSKSSKRYVPITQANVQKITRTGEKWQKSELVIDNAFVGVSTSHIEACAFGAKSEPDQPAT</sequence>
<keyword evidence="2" id="KW-1185">Reference proteome</keyword>
<name>A0A1H0LWG1_9BACT</name>
<dbReference type="OrthoDB" id="5431290at2"/>
<dbReference type="Proteomes" id="UP000199073">
    <property type="component" value="Unassembled WGS sequence"/>
</dbReference>
<proteinExistence type="predicted"/>
<protein>
    <submittedName>
        <fullName evidence="1">Uncharacterized protein</fullName>
    </submittedName>
</protein>